<evidence type="ECO:0000256" key="7">
    <source>
        <dbReference type="ARBA" id="ARBA00023316"/>
    </source>
</evidence>
<proteinExistence type="predicted"/>
<keyword evidence="7" id="KW-0961">Cell wall biogenesis/degradation</keyword>
<dbReference type="GO" id="GO:0016760">
    <property type="term" value="F:cellulose synthase (UDP-forming) activity"/>
    <property type="evidence" value="ECO:0007669"/>
    <property type="project" value="InterPro"/>
</dbReference>
<dbReference type="PANTHER" id="PTHR13301">
    <property type="entry name" value="X-BOX TRANSCRIPTION FACTOR-RELATED"/>
    <property type="match status" value="1"/>
</dbReference>
<keyword evidence="3" id="KW-0808">Transferase</keyword>
<evidence type="ECO:0000256" key="10">
    <source>
        <dbReference type="PIRSR" id="PIRSR605150-3"/>
    </source>
</evidence>
<feature type="transmembrane region" description="Helical" evidence="11">
    <location>
        <begin position="33"/>
        <end position="54"/>
    </location>
</feature>
<evidence type="ECO:0000256" key="3">
    <source>
        <dbReference type="ARBA" id="ARBA00022679"/>
    </source>
</evidence>
<reference evidence="12 13" key="1">
    <citation type="submission" date="2020-04" db="EMBL/GenBank/DDBJ databases">
        <title>Plant Genome Project.</title>
        <authorList>
            <person name="Zhang R.-G."/>
        </authorList>
    </citation>
    <scope>NUCLEOTIDE SEQUENCE [LARGE SCALE GENOMIC DNA]</scope>
    <source>
        <strain evidence="12">YNK0</strain>
        <tissue evidence="12">Leaf</tissue>
    </source>
</reference>
<keyword evidence="4 11" id="KW-0812">Transmembrane</keyword>
<evidence type="ECO:0000313" key="12">
    <source>
        <dbReference type="EMBL" id="KAF8380021.1"/>
    </source>
</evidence>
<comment type="caution">
    <text evidence="12">The sequence shown here is derived from an EMBL/GenBank/DDBJ whole genome shotgun (WGS) entry which is preliminary data.</text>
</comment>
<dbReference type="AlphaFoldDB" id="A0A835D3K9"/>
<dbReference type="Proteomes" id="UP000655225">
    <property type="component" value="Unassembled WGS sequence"/>
</dbReference>
<evidence type="ECO:0000256" key="11">
    <source>
        <dbReference type="SAM" id="Phobius"/>
    </source>
</evidence>
<dbReference type="GO" id="GO:0071555">
    <property type="term" value="P:cell wall organization"/>
    <property type="evidence" value="ECO:0007669"/>
    <property type="project" value="UniProtKB-KW"/>
</dbReference>
<dbReference type="EMBL" id="JABCRI010000021">
    <property type="protein sequence ID" value="KAF8380021.1"/>
    <property type="molecule type" value="Genomic_DNA"/>
</dbReference>
<dbReference type="OrthoDB" id="72851at2759"/>
<keyword evidence="6 11" id="KW-0472">Membrane</keyword>
<feature type="binding site" evidence="9">
    <location>
        <position position="122"/>
    </location>
    <ligand>
        <name>UDP-alpha-D-glucose</name>
        <dbReference type="ChEBI" id="CHEBI:58885"/>
    </ligand>
</feature>
<feature type="transmembrane region" description="Helical" evidence="11">
    <location>
        <begin position="60"/>
        <end position="83"/>
    </location>
</feature>
<organism evidence="12 13">
    <name type="scientific">Tetracentron sinense</name>
    <name type="common">Spur-leaf</name>
    <dbReference type="NCBI Taxonomy" id="13715"/>
    <lineage>
        <taxon>Eukaryota</taxon>
        <taxon>Viridiplantae</taxon>
        <taxon>Streptophyta</taxon>
        <taxon>Embryophyta</taxon>
        <taxon>Tracheophyta</taxon>
        <taxon>Spermatophyta</taxon>
        <taxon>Magnoliopsida</taxon>
        <taxon>Trochodendrales</taxon>
        <taxon>Trochodendraceae</taxon>
        <taxon>Tetracentron</taxon>
    </lineage>
</organism>
<evidence type="ECO:0000256" key="4">
    <source>
        <dbReference type="ARBA" id="ARBA00022692"/>
    </source>
</evidence>
<dbReference type="Gene3D" id="3.90.550.10">
    <property type="entry name" value="Spore Coat Polysaccharide Biosynthesis Protein SpsA, Chain A"/>
    <property type="match status" value="2"/>
</dbReference>
<sequence>MRCPSESTTTHSSPPPPPLHTLEVMRRVGLNRVFALVYTCGILALLYHHSLAFLHSTTVLSFSLTLSLLLSDVVLAFMWFTTLPFRMRPIRRRVFPENLTSVIKESQYPALDVFICTADPYKEPPMRVVNTALSVMAYDYPPEKVSVYVSDDGGSELTLFAFMEAAKFAAHWLPFCRMNRIEERCPDAYFRSNQAGVFEAERLKTKYEIMKEKVESVVDRGRVGEECITTEQEREAFNKWTAGFTCQDHPPVIQVLLESGNDKDEAGHEMPNLVYLSRQKSKTLPHNFKAGALNVLLRVSATMTNAPVVLTLDCDMYLNDSQTPLRVLCYLSDPFITPKLGYVQFPQRFHGINKNDIYASELKRLFQIHSMGMDGLECTSYVGTGCFFRRRIFFGGPATLVSPEIPELNPDYVVNKSIKSHAVLALAHQVASCNYESHTKWGSKMGFRYGSLVEDYYTGYRLQCEGWKSVLCHSDRAAFLGDAPINLDDLLNQTKRWSIGLLEVGFSKYCPLTFGTWSRGPLMGLGYAHYAFWSIWSIPITTYAFLPQLALLNGVSMFPKVSNPWFYLYVFLFVGAYGQDCLEFVLVGVTVQRWWNDQRMWMIRGVSSYLFGFIDFILKLFGISASGFNVTSKVVDDEQSKRYNQGIFEFGVPSPLFVPLATTALINLVSFLVGLIGVIRFRNMEEIFVQLFLSGFVMVNCWPIYEAMVLRTDKGRMLTKTTKISILLALTLYLSAALAFKI</sequence>
<evidence type="ECO:0000256" key="5">
    <source>
        <dbReference type="ARBA" id="ARBA00022989"/>
    </source>
</evidence>
<evidence type="ECO:0000256" key="8">
    <source>
        <dbReference type="PIRSR" id="PIRSR605150-1"/>
    </source>
</evidence>
<feature type="transmembrane region" description="Helical" evidence="11">
    <location>
        <begin position="656"/>
        <end position="679"/>
    </location>
</feature>
<feature type="transmembrane region" description="Helical" evidence="11">
    <location>
        <begin position="722"/>
        <end position="740"/>
    </location>
</feature>
<gene>
    <name evidence="12" type="ORF">HHK36_027490</name>
</gene>
<dbReference type="GO" id="GO:0016020">
    <property type="term" value="C:membrane"/>
    <property type="evidence" value="ECO:0007669"/>
    <property type="project" value="InterPro"/>
</dbReference>
<keyword evidence="13" id="KW-1185">Reference proteome</keyword>
<comment type="subcellular location">
    <subcellularLocation>
        <location evidence="1">Endomembrane system</location>
        <topology evidence="1">Multi-pass membrane protein</topology>
    </subcellularLocation>
</comment>
<name>A0A835D3K9_TETSI</name>
<dbReference type="FunFam" id="3.90.550.10:FF:000135">
    <property type="entry name" value="Cellulose synthase-like protein G3"/>
    <property type="match status" value="1"/>
</dbReference>
<dbReference type="InterPro" id="IPR005150">
    <property type="entry name" value="Cellulose_synth"/>
</dbReference>
<dbReference type="GO" id="GO:0030244">
    <property type="term" value="P:cellulose biosynthetic process"/>
    <property type="evidence" value="ECO:0007669"/>
    <property type="project" value="InterPro"/>
</dbReference>
<feature type="transmembrane region" description="Helical" evidence="11">
    <location>
        <begin position="527"/>
        <end position="546"/>
    </location>
</feature>
<evidence type="ECO:0008006" key="14">
    <source>
        <dbReference type="Google" id="ProtNLM"/>
    </source>
</evidence>
<dbReference type="InterPro" id="IPR029044">
    <property type="entry name" value="Nucleotide-diphossugar_trans"/>
</dbReference>
<evidence type="ECO:0000256" key="2">
    <source>
        <dbReference type="ARBA" id="ARBA00022676"/>
    </source>
</evidence>
<dbReference type="OMA" id="IMERCPD"/>
<evidence type="ECO:0000256" key="6">
    <source>
        <dbReference type="ARBA" id="ARBA00023136"/>
    </source>
</evidence>
<feature type="binding site" evidence="9">
    <location>
        <position position="152"/>
    </location>
    <ligand>
        <name>UDP-alpha-D-glucose</name>
        <dbReference type="ChEBI" id="CHEBI:58885"/>
    </ligand>
</feature>
<dbReference type="GO" id="GO:0012505">
    <property type="term" value="C:endomembrane system"/>
    <property type="evidence" value="ECO:0007669"/>
    <property type="project" value="UniProtKB-SubCell"/>
</dbReference>
<dbReference type="Pfam" id="PF03552">
    <property type="entry name" value="Cellulose_synt"/>
    <property type="match status" value="2"/>
</dbReference>
<accession>A0A835D3K9</accession>
<evidence type="ECO:0000256" key="1">
    <source>
        <dbReference type="ARBA" id="ARBA00004127"/>
    </source>
</evidence>
<dbReference type="SUPFAM" id="SSF53448">
    <property type="entry name" value="Nucleotide-diphospho-sugar transferases"/>
    <property type="match status" value="1"/>
</dbReference>
<feature type="active site" evidence="8">
    <location>
        <position position="455"/>
    </location>
</feature>
<feature type="transmembrane region" description="Helical" evidence="11">
    <location>
        <begin position="566"/>
        <end position="589"/>
    </location>
</feature>
<feature type="binding site" evidence="10">
    <location>
        <position position="313"/>
    </location>
    <ligand>
        <name>Mn(2+)</name>
        <dbReference type="ChEBI" id="CHEBI:29035"/>
    </ligand>
</feature>
<protein>
    <recommendedName>
        <fullName evidence="14">Cellulose synthase-like protein G3</fullName>
    </recommendedName>
</protein>
<keyword evidence="5 11" id="KW-1133">Transmembrane helix</keyword>
<feature type="binding site" evidence="9">
    <location>
        <position position="123"/>
    </location>
    <ligand>
        <name>UDP-alpha-D-glucose</name>
        <dbReference type="ChEBI" id="CHEBI:58885"/>
    </ligand>
</feature>
<evidence type="ECO:0000313" key="13">
    <source>
        <dbReference type="Proteomes" id="UP000655225"/>
    </source>
</evidence>
<keyword evidence="2" id="KW-0328">Glycosyltransferase</keyword>
<feature type="active site" evidence="8">
    <location>
        <position position="152"/>
    </location>
</feature>
<feature type="transmembrane region" description="Helical" evidence="11">
    <location>
        <begin position="601"/>
        <end position="623"/>
    </location>
</feature>
<evidence type="ECO:0000256" key="9">
    <source>
        <dbReference type="PIRSR" id="PIRSR605150-2"/>
    </source>
</evidence>
<feature type="binding site" evidence="10">
    <location>
        <position position="289"/>
    </location>
    <ligand>
        <name>Mn(2+)</name>
        <dbReference type="ChEBI" id="CHEBI:29035"/>
    </ligand>
</feature>
<feature type="transmembrane region" description="Helical" evidence="11">
    <location>
        <begin position="691"/>
        <end position="710"/>
    </location>
</feature>